<dbReference type="Pfam" id="PF00497">
    <property type="entry name" value="SBP_bac_3"/>
    <property type="match status" value="1"/>
</dbReference>
<feature type="transmembrane region" description="Helical" evidence="2">
    <location>
        <begin position="337"/>
        <end position="357"/>
    </location>
</feature>
<dbReference type="InterPro" id="IPR000160">
    <property type="entry name" value="GGDEF_dom"/>
</dbReference>
<dbReference type="Pfam" id="PF00990">
    <property type="entry name" value="GGDEF"/>
    <property type="match status" value="1"/>
</dbReference>
<evidence type="ECO:0000259" key="3">
    <source>
        <dbReference type="PROSITE" id="PS50887"/>
    </source>
</evidence>
<evidence type="ECO:0000313" key="4">
    <source>
        <dbReference type="EMBL" id="RDE19078.1"/>
    </source>
</evidence>
<dbReference type="SMART" id="SM00062">
    <property type="entry name" value="PBPb"/>
    <property type="match status" value="1"/>
</dbReference>
<feature type="coiled-coil region" evidence="1">
    <location>
        <begin position="358"/>
        <end position="385"/>
    </location>
</feature>
<keyword evidence="2" id="KW-0472">Membrane</keyword>
<dbReference type="PROSITE" id="PS50887">
    <property type="entry name" value="GGDEF"/>
    <property type="match status" value="1"/>
</dbReference>
<dbReference type="SUPFAM" id="SSF53850">
    <property type="entry name" value="Periplasmic binding protein-like II"/>
    <property type="match status" value="1"/>
</dbReference>
<dbReference type="Gene3D" id="3.40.190.10">
    <property type="entry name" value="Periplasmic binding protein-like II"/>
    <property type="match status" value="2"/>
</dbReference>
<keyword evidence="2" id="KW-1133">Transmembrane helix</keyword>
<feature type="domain" description="GGDEF" evidence="3">
    <location>
        <begin position="441"/>
        <end position="572"/>
    </location>
</feature>
<dbReference type="CDD" id="cd01949">
    <property type="entry name" value="GGDEF"/>
    <property type="match status" value="1"/>
</dbReference>
<protein>
    <submittedName>
        <fullName evidence="4">Diguanylate cyclase</fullName>
    </submittedName>
</protein>
<proteinExistence type="predicted"/>
<evidence type="ECO:0000256" key="1">
    <source>
        <dbReference type="SAM" id="Coils"/>
    </source>
</evidence>
<reference evidence="4 5" key="1">
    <citation type="submission" date="2018-07" db="EMBL/GenBank/DDBJ databases">
        <title>Motiliproteus coralliicola sp. nov., a bacterium isolated from Coral.</title>
        <authorList>
            <person name="Wang G."/>
        </authorList>
    </citation>
    <scope>NUCLEOTIDE SEQUENCE [LARGE SCALE GENOMIC DNA]</scope>
    <source>
        <strain evidence="4 5">C34</strain>
    </source>
</reference>
<gene>
    <name evidence="4" type="ORF">DV711_15920</name>
</gene>
<dbReference type="SUPFAM" id="SSF55073">
    <property type="entry name" value="Nucleotide cyclase"/>
    <property type="match status" value="1"/>
</dbReference>
<dbReference type="InterPro" id="IPR052163">
    <property type="entry name" value="DGC-Regulatory_Protein"/>
</dbReference>
<dbReference type="Proteomes" id="UP000253769">
    <property type="component" value="Unassembled WGS sequence"/>
</dbReference>
<organism evidence="4 5">
    <name type="scientific">Motiliproteus coralliicola</name>
    <dbReference type="NCBI Taxonomy" id="2283196"/>
    <lineage>
        <taxon>Bacteria</taxon>
        <taxon>Pseudomonadati</taxon>
        <taxon>Pseudomonadota</taxon>
        <taxon>Gammaproteobacteria</taxon>
        <taxon>Oceanospirillales</taxon>
        <taxon>Oceanospirillaceae</taxon>
        <taxon>Motiliproteus</taxon>
    </lineage>
</organism>
<keyword evidence="2" id="KW-0812">Transmembrane</keyword>
<sequence length="573" mass="64440">MGDDTQGGNRQQVEMDLCRCDCRRRIGFPKSGHFGAGLCRFSISCNCMDRSWLCYALIMDSIELLRAQAAVAGQDGNAEPDRFRCTSLGLRLLCLCGLLVLGGQAWGQSTVRVGQALGDPTLMMGAGGEPTGLSIEVLEAVARQQQWQLNIHRAAEAELLEQLDRGELDLLAGITRTPALESRYDFTRQSVYYSWAQLLTAAQLLAARDELAGRRVAAVKADPISRQWQRYLQQLGMQPQLLQAENYQQAISWVVDTKADAVLLPRRLVQPMLEQYPLHLTPLTCCTREIGYLARQGASPSKLDAIDAYLEQHRSDPDSDYQRGLQRLLGRAPSDNALGWLLPMLLVILLLAAGVTLRSQDRRRRAQLQHDFDEMEQRVQQRTLELSNTHTSLEQEVMHHRATQQQLRHLSRHDPLTGLPNRRYFSELMEQELKRAHRTGRPLVVMLLDLDGFKRINASLGYETGDQILVEIAARLGRTLREVDMLARQGGDEFVVMLSEISSAQDAPLVAQKMIDEIGQPLPQLVEVLGVHIGISYFPDHGYEVEQLLSKADRAMDCAKQRENSCYVDFDDL</sequence>
<dbReference type="InterPro" id="IPR043128">
    <property type="entry name" value="Rev_trsase/Diguanyl_cyclase"/>
</dbReference>
<dbReference type="NCBIfam" id="TIGR00254">
    <property type="entry name" value="GGDEF"/>
    <property type="match status" value="1"/>
</dbReference>
<comment type="caution">
    <text evidence="4">The sequence shown here is derived from an EMBL/GenBank/DDBJ whole genome shotgun (WGS) entry which is preliminary data.</text>
</comment>
<accession>A0A369WAM9</accession>
<dbReference type="PANTHER" id="PTHR46663:SF4">
    <property type="entry name" value="DIGUANYLATE CYCLASE DGCT-RELATED"/>
    <property type="match status" value="1"/>
</dbReference>
<dbReference type="SMART" id="SM00267">
    <property type="entry name" value="GGDEF"/>
    <property type="match status" value="1"/>
</dbReference>
<dbReference type="Gene3D" id="3.30.70.270">
    <property type="match status" value="1"/>
</dbReference>
<evidence type="ECO:0000256" key="2">
    <source>
        <dbReference type="SAM" id="Phobius"/>
    </source>
</evidence>
<name>A0A369WAM9_9GAMM</name>
<dbReference type="InterPro" id="IPR029787">
    <property type="entry name" value="Nucleotide_cyclase"/>
</dbReference>
<keyword evidence="1" id="KW-0175">Coiled coil</keyword>
<dbReference type="AlphaFoldDB" id="A0A369WAM9"/>
<dbReference type="InterPro" id="IPR001638">
    <property type="entry name" value="Solute-binding_3/MltF_N"/>
</dbReference>
<dbReference type="EMBL" id="QQOH01000004">
    <property type="protein sequence ID" value="RDE19078.1"/>
    <property type="molecule type" value="Genomic_DNA"/>
</dbReference>
<keyword evidence="5" id="KW-1185">Reference proteome</keyword>
<evidence type="ECO:0000313" key="5">
    <source>
        <dbReference type="Proteomes" id="UP000253769"/>
    </source>
</evidence>
<dbReference type="PANTHER" id="PTHR46663">
    <property type="entry name" value="DIGUANYLATE CYCLASE DGCT-RELATED"/>
    <property type="match status" value="1"/>
</dbReference>